<keyword evidence="3" id="KW-0227">DNA damage</keyword>
<dbReference type="PANTHER" id="PTHR23240:SF6">
    <property type="entry name" value="DNA CROSS-LINK REPAIR 1A PROTEIN"/>
    <property type="match status" value="1"/>
</dbReference>
<evidence type="ECO:0000256" key="3">
    <source>
        <dbReference type="ARBA" id="ARBA00022763"/>
    </source>
</evidence>
<dbReference type="AlphaFoldDB" id="A0A1B2J9U8"/>
<comment type="subcellular location">
    <subcellularLocation>
        <location evidence="1">Nucleus</location>
    </subcellularLocation>
</comment>
<dbReference type="Proteomes" id="UP000094565">
    <property type="component" value="Chromosome 1"/>
</dbReference>
<evidence type="ECO:0000313" key="7">
    <source>
        <dbReference type="EMBL" id="ANZ74827.1"/>
    </source>
</evidence>
<evidence type="ECO:0000256" key="2">
    <source>
        <dbReference type="ARBA" id="ARBA00010304"/>
    </source>
</evidence>
<keyword evidence="5" id="KW-0539">Nucleus</keyword>
<dbReference type="GO" id="GO:0036297">
    <property type="term" value="P:interstrand cross-link repair"/>
    <property type="evidence" value="ECO:0007669"/>
    <property type="project" value="TreeGrafter"/>
</dbReference>
<dbReference type="InterPro" id="IPR036866">
    <property type="entry name" value="RibonucZ/Hydroxyglut_hydro"/>
</dbReference>
<dbReference type="InterPro" id="IPR011084">
    <property type="entry name" value="DRMBL"/>
</dbReference>
<protein>
    <submittedName>
        <fullName evidence="7">BA75_00328T0</fullName>
    </submittedName>
</protein>
<evidence type="ECO:0000256" key="1">
    <source>
        <dbReference type="ARBA" id="ARBA00004123"/>
    </source>
</evidence>
<keyword evidence="8" id="KW-1185">Reference proteome</keyword>
<dbReference type="SUPFAM" id="SSF56281">
    <property type="entry name" value="Metallo-hydrolase/oxidoreductase"/>
    <property type="match status" value="1"/>
</dbReference>
<dbReference type="GO" id="GO:0005634">
    <property type="term" value="C:nucleus"/>
    <property type="evidence" value="ECO:0007669"/>
    <property type="project" value="UniProtKB-SubCell"/>
</dbReference>
<dbReference type="GO" id="GO:0006303">
    <property type="term" value="P:double-strand break repair via nonhomologous end joining"/>
    <property type="evidence" value="ECO:0007669"/>
    <property type="project" value="TreeGrafter"/>
</dbReference>
<dbReference type="OrthoDB" id="262529at2759"/>
<accession>A0A1B2J9U8</accession>
<dbReference type="CDD" id="cd16273">
    <property type="entry name" value="SNM1A-1C-like_MBL-fold"/>
    <property type="match status" value="1"/>
</dbReference>
<proteinExistence type="inferred from homology"/>
<reference evidence="7 8" key="1">
    <citation type="submission" date="2016-02" db="EMBL/GenBank/DDBJ databases">
        <title>Comparative genomic and transcriptomic foundation for Pichia pastoris.</title>
        <authorList>
            <person name="Love K.R."/>
            <person name="Shah K.A."/>
            <person name="Whittaker C.A."/>
            <person name="Wu J."/>
            <person name="Bartlett M.C."/>
            <person name="Ma D."/>
            <person name="Leeson R.L."/>
            <person name="Priest M."/>
            <person name="Young S.K."/>
            <person name="Love J.C."/>
        </authorList>
    </citation>
    <scope>NUCLEOTIDE SEQUENCE [LARGE SCALE GENOMIC DNA]</scope>
    <source>
        <strain evidence="7 8">ATCC 28485</strain>
    </source>
</reference>
<evidence type="ECO:0000313" key="8">
    <source>
        <dbReference type="Proteomes" id="UP000094565"/>
    </source>
</evidence>
<dbReference type="Pfam" id="PF07522">
    <property type="entry name" value="DRMBL"/>
    <property type="match status" value="1"/>
</dbReference>
<dbReference type="Gene3D" id="3.40.50.12650">
    <property type="match status" value="1"/>
</dbReference>
<organism evidence="7 8">
    <name type="scientific">Komagataella pastoris</name>
    <name type="common">Yeast</name>
    <name type="synonym">Pichia pastoris</name>
    <dbReference type="NCBI Taxonomy" id="4922"/>
    <lineage>
        <taxon>Eukaryota</taxon>
        <taxon>Fungi</taxon>
        <taxon>Dikarya</taxon>
        <taxon>Ascomycota</taxon>
        <taxon>Saccharomycotina</taxon>
        <taxon>Pichiomycetes</taxon>
        <taxon>Pichiales</taxon>
        <taxon>Pichiaceae</taxon>
        <taxon>Komagataella</taxon>
    </lineage>
</organism>
<dbReference type="FunFam" id="3.40.50.12650:FF:000001">
    <property type="entry name" value="DNA cross-link repair 1A"/>
    <property type="match status" value="1"/>
</dbReference>
<feature type="domain" description="Metallo-beta-lactamase" evidence="6">
    <location>
        <begin position="221"/>
        <end position="394"/>
    </location>
</feature>
<evidence type="ECO:0000259" key="6">
    <source>
        <dbReference type="SMART" id="SM00849"/>
    </source>
</evidence>
<dbReference type="GO" id="GO:0003684">
    <property type="term" value="F:damaged DNA binding"/>
    <property type="evidence" value="ECO:0007669"/>
    <property type="project" value="TreeGrafter"/>
</dbReference>
<dbReference type="SMART" id="SM00849">
    <property type="entry name" value="Lactamase_B"/>
    <property type="match status" value="1"/>
</dbReference>
<dbReference type="EMBL" id="CP014584">
    <property type="protein sequence ID" value="ANZ74827.1"/>
    <property type="molecule type" value="Genomic_DNA"/>
</dbReference>
<dbReference type="GO" id="GO:0035312">
    <property type="term" value="F:5'-3' DNA exonuclease activity"/>
    <property type="evidence" value="ECO:0007669"/>
    <property type="project" value="TreeGrafter"/>
</dbReference>
<dbReference type="Gene3D" id="3.60.15.10">
    <property type="entry name" value="Ribonuclease Z/Hydroxyacylglutathione hydrolase-like"/>
    <property type="match status" value="1"/>
</dbReference>
<comment type="similarity">
    <text evidence="2">Belongs to the DNA repair metallo-beta-lactamase (DRMBL) family.</text>
</comment>
<evidence type="ECO:0000256" key="5">
    <source>
        <dbReference type="ARBA" id="ARBA00023242"/>
    </source>
</evidence>
<evidence type="ECO:0000256" key="4">
    <source>
        <dbReference type="ARBA" id="ARBA00023204"/>
    </source>
</evidence>
<gene>
    <name evidence="7" type="primary">PSO2</name>
    <name evidence="7" type="ORF">ATY40_BA7500328</name>
</gene>
<keyword evidence="4" id="KW-0234">DNA repair</keyword>
<name>A0A1B2J9U8_PICPA</name>
<sequence length="624" mass="72209">MSQREKVQRSLFTYYKINEKKNVAYTNNLVKDFIRETSSVIDLLSDDEIANEVVASACCSNDNDKDNEIPSMVDQGKNEGETVITSSTTASISVKQENGLFVVSDEEQGVAFEEAESFDIVKQEDKIESDLTQGPDFLGCPQQMIEDVKCPICEIHLDKLSIQERTTHVDGCLFQTSTKLVYKSLKAAPKLKVKKLKSTPKLTSEERIEKSIDAIKNRVKQIPDVKILNFTSCKFAVDAFCYGQHPEITHYFLSHFHADHYMGITKNWHNGIIYCSRITAELLVLKYNVSEEIIRILSFNEKVEIEDTQVQVTMMDANHCPGSSIFLFKDSKEHCILHCGDFRINKEMIQKLISYKINEIYLDTTYLDPTYNFPKQENVIEVVSTFCENIFNGVYQHPLQQRITDFFTFRKRSNTLKPLICVGTYTIGKERIAIDIAKRLKTKLYAQSSKREILNTFHWEELDALLTRTPTEANVHLIPMQYMNLEQLEKYFHSYRNDFSQIIAIRPTGWTFVSAKNNSTKWMKELSKSQILARIVKTKNDASRFDLESIEKQFNSDKVTQIYQVPYSEHSSFRELSFFSILLEHTRIIPTVNMNNMQSIKNMDAWIFEWQKARAAQLVTIDDF</sequence>
<dbReference type="InterPro" id="IPR001279">
    <property type="entry name" value="Metallo-B-lactamas"/>
</dbReference>
<dbReference type="PANTHER" id="PTHR23240">
    <property type="entry name" value="DNA CROSS-LINK REPAIR PROTEIN PSO2/SNM1-RELATED"/>
    <property type="match status" value="1"/>
</dbReference>